<reference evidence="2" key="1">
    <citation type="submission" date="2018-05" db="EMBL/GenBank/DDBJ databases">
        <authorList>
            <person name="Lanie J.A."/>
            <person name="Ng W.-L."/>
            <person name="Kazmierczak K.M."/>
            <person name="Andrzejewski T.M."/>
            <person name="Davidsen T.M."/>
            <person name="Wayne K.J."/>
            <person name="Tettelin H."/>
            <person name="Glass J.I."/>
            <person name="Rusch D."/>
            <person name="Podicherti R."/>
            <person name="Tsui H.-C.T."/>
            <person name="Winkler M.E."/>
        </authorList>
    </citation>
    <scope>NUCLEOTIDE SEQUENCE</scope>
</reference>
<sequence>MGKKIFITGGAGHLGTVITRLLLFQGYKVTIYDNLMYDSTVLIPFFADKNFKFIKGDILDKTLLDKSMKGHDVVIHLAAIVGYFACLNNERLTKDVNVVGTQNVIDSIKDNQYLLFGSTGSNYGIVDGICTEETPLNPGTLYGITKTDSEKKVMNRNNSTAFRFATAFGTSPRLRMDLLVNDLVFKAIEDGFLVIYQSHAMRTFIHLNDIAKCFLFAIKNHDSMKNEIYNCGSNELNFSKKEICEIIKEKTDCYIHYNDYDYDKDNRDYEVSYDKLNSLGFKIETSIEEGIDELISVYKALNFGDKRYKNTAYP</sequence>
<dbReference type="AlphaFoldDB" id="A0A382Q7Z2"/>
<feature type="non-terminal residue" evidence="2">
    <location>
        <position position="314"/>
    </location>
</feature>
<dbReference type="Gene3D" id="3.40.50.720">
    <property type="entry name" value="NAD(P)-binding Rossmann-like Domain"/>
    <property type="match status" value="1"/>
</dbReference>
<feature type="domain" description="NAD-dependent epimerase/dehydratase" evidence="1">
    <location>
        <begin position="5"/>
        <end position="232"/>
    </location>
</feature>
<dbReference type="InterPro" id="IPR050177">
    <property type="entry name" value="Lipid_A_modif_metabolic_enz"/>
</dbReference>
<dbReference type="InterPro" id="IPR001509">
    <property type="entry name" value="Epimerase_deHydtase"/>
</dbReference>
<name>A0A382Q7Z2_9ZZZZ</name>
<gene>
    <name evidence="2" type="ORF">METZ01_LOCUS334001</name>
</gene>
<dbReference type="InterPro" id="IPR036291">
    <property type="entry name" value="NAD(P)-bd_dom_sf"/>
</dbReference>
<proteinExistence type="predicted"/>
<evidence type="ECO:0000259" key="1">
    <source>
        <dbReference type="Pfam" id="PF01370"/>
    </source>
</evidence>
<evidence type="ECO:0000313" key="2">
    <source>
        <dbReference type="EMBL" id="SVC81147.1"/>
    </source>
</evidence>
<dbReference type="SUPFAM" id="SSF51735">
    <property type="entry name" value="NAD(P)-binding Rossmann-fold domains"/>
    <property type="match status" value="1"/>
</dbReference>
<dbReference type="CDD" id="cd08946">
    <property type="entry name" value="SDR_e"/>
    <property type="match status" value="1"/>
</dbReference>
<organism evidence="2">
    <name type="scientific">marine metagenome</name>
    <dbReference type="NCBI Taxonomy" id="408172"/>
    <lineage>
        <taxon>unclassified sequences</taxon>
        <taxon>metagenomes</taxon>
        <taxon>ecological metagenomes</taxon>
    </lineage>
</organism>
<accession>A0A382Q7Z2</accession>
<dbReference type="PANTHER" id="PTHR43245:SF23">
    <property type="entry name" value="NAD(P)-BINDING DOMAIN-CONTAINING PROTEIN"/>
    <property type="match status" value="1"/>
</dbReference>
<dbReference type="EMBL" id="UINC01112302">
    <property type="protein sequence ID" value="SVC81147.1"/>
    <property type="molecule type" value="Genomic_DNA"/>
</dbReference>
<dbReference type="Pfam" id="PF01370">
    <property type="entry name" value="Epimerase"/>
    <property type="match status" value="1"/>
</dbReference>
<protein>
    <recommendedName>
        <fullName evidence="1">NAD-dependent epimerase/dehydratase domain-containing protein</fullName>
    </recommendedName>
</protein>
<dbReference type="PANTHER" id="PTHR43245">
    <property type="entry name" value="BIFUNCTIONAL POLYMYXIN RESISTANCE PROTEIN ARNA"/>
    <property type="match status" value="1"/>
</dbReference>